<keyword evidence="2" id="KW-0238">DNA-binding</keyword>
<accession>V7B7C6</accession>
<gene>
    <name evidence="7" type="ORF">PHAVU_008G200900g</name>
</gene>
<keyword evidence="8" id="KW-1185">Reference proteome</keyword>
<evidence type="ECO:0000313" key="7">
    <source>
        <dbReference type="EMBL" id="ESW13490.1"/>
    </source>
</evidence>
<dbReference type="Gramene" id="ESW13490">
    <property type="protein sequence ID" value="ESW13490"/>
    <property type="gene ID" value="PHAVU_008G200900g"/>
</dbReference>
<dbReference type="OMA" id="PIIMIVP"/>
<evidence type="ECO:0000256" key="5">
    <source>
        <dbReference type="SAM" id="MobiDB-lite"/>
    </source>
</evidence>
<dbReference type="InterPro" id="IPR005175">
    <property type="entry name" value="PPC_dom"/>
</dbReference>
<keyword evidence="4" id="KW-0539">Nucleus</keyword>
<evidence type="ECO:0000313" key="8">
    <source>
        <dbReference type="Proteomes" id="UP000000226"/>
    </source>
</evidence>
<dbReference type="InterPro" id="IPR014476">
    <property type="entry name" value="AHL15-29"/>
</dbReference>
<protein>
    <recommendedName>
        <fullName evidence="6">PPC domain-containing protein</fullName>
    </recommendedName>
</protein>
<dbReference type="PANTHER" id="PTHR31100:SF69">
    <property type="entry name" value="AT-HOOK MOTIF NUCLEAR-LOCALIZED PROTEIN 17-RELATED"/>
    <property type="match status" value="1"/>
</dbReference>
<feature type="region of interest" description="Disordered" evidence="5">
    <location>
        <begin position="1"/>
        <end position="58"/>
    </location>
</feature>
<feature type="domain" description="PPC" evidence="6">
    <location>
        <begin position="60"/>
        <end position="204"/>
    </location>
</feature>
<dbReference type="Proteomes" id="UP000000226">
    <property type="component" value="Chromosome 8"/>
</dbReference>
<dbReference type="SUPFAM" id="SSF117856">
    <property type="entry name" value="AF0104/ALDC/Ptd012-like"/>
    <property type="match status" value="1"/>
</dbReference>
<dbReference type="GO" id="GO:0005634">
    <property type="term" value="C:nucleus"/>
    <property type="evidence" value="ECO:0007669"/>
    <property type="project" value="TreeGrafter"/>
</dbReference>
<dbReference type="AlphaFoldDB" id="V7B7C6"/>
<dbReference type="PROSITE" id="PS51742">
    <property type="entry name" value="PPC"/>
    <property type="match status" value="1"/>
</dbReference>
<reference evidence="8" key="1">
    <citation type="journal article" date="2014" name="Nat. Genet.">
        <title>A reference genome for common bean and genome-wide analysis of dual domestications.</title>
        <authorList>
            <person name="Schmutz J."/>
            <person name="McClean P.E."/>
            <person name="Mamidi S."/>
            <person name="Wu G.A."/>
            <person name="Cannon S.B."/>
            <person name="Grimwood J."/>
            <person name="Jenkins J."/>
            <person name="Shu S."/>
            <person name="Song Q."/>
            <person name="Chavarro C."/>
            <person name="Torres-Torres M."/>
            <person name="Geffroy V."/>
            <person name="Moghaddam S.M."/>
            <person name="Gao D."/>
            <person name="Abernathy B."/>
            <person name="Barry K."/>
            <person name="Blair M."/>
            <person name="Brick M.A."/>
            <person name="Chovatia M."/>
            <person name="Gepts P."/>
            <person name="Goodstein D.M."/>
            <person name="Gonzales M."/>
            <person name="Hellsten U."/>
            <person name="Hyten D.L."/>
            <person name="Jia G."/>
            <person name="Kelly J.D."/>
            <person name="Kudrna D."/>
            <person name="Lee R."/>
            <person name="Richard M.M."/>
            <person name="Miklas P.N."/>
            <person name="Osorno J.M."/>
            <person name="Rodrigues J."/>
            <person name="Thareau V."/>
            <person name="Urrea C.A."/>
            <person name="Wang M."/>
            <person name="Yu Y."/>
            <person name="Zhang M."/>
            <person name="Wing R.A."/>
            <person name="Cregan P.B."/>
            <person name="Rokhsar D.S."/>
            <person name="Jackson S.A."/>
        </authorList>
    </citation>
    <scope>NUCLEOTIDE SEQUENCE [LARGE SCALE GENOMIC DNA]</scope>
    <source>
        <strain evidence="8">cv. G19833</strain>
    </source>
</reference>
<evidence type="ECO:0000256" key="4">
    <source>
        <dbReference type="ARBA" id="ARBA00023242"/>
    </source>
</evidence>
<dbReference type="SMR" id="V7B7C6"/>
<keyword evidence="3" id="KW-0804">Transcription</keyword>
<dbReference type="GO" id="GO:0003680">
    <property type="term" value="F:minor groove of adenine-thymine-rich DNA binding"/>
    <property type="evidence" value="ECO:0007669"/>
    <property type="project" value="InterPro"/>
</dbReference>
<evidence type="ECO:0000256" key="3">
    <source>
        <dbReference type="ARBA" id="ARBA00023163"/>
    </source>
</evidence>
<keyword evidence="1" id="KW-0805">Transcription regulation</keyword>
<sequence length="253" mass="27479">MGNNVGDESLGFPPSPKPSPTIGERNPSSKEPKPTMVETGKSSEENEPNPTISDELEEGGEFPKPIIMIVPAGEDIVKTILDYARDRDVSILVLHASGPISEVHITNPLPPFHDCTFHGNLYMFFLTGVYTKCLSPFPPKSIPFSYFNIQFSKDDAPEVYGGLVGNTLIAAQPLQVTASLFKDHEYYESPITATNRHSSILSIPNVTAVAAAVATTNNTVHHHDFFGGGSTPSPPIDFTKVYRNNPTNPGDNR</sequence>
<dbReference type="EMBL" id="CM002295">
    <property type="protein sequence ID" value="ESW13490.1"/>
    <property type="molecule type" value="Genomic_DNA"/>
</dbReference>
<feature type="compositionally biased region" description="Polar residues" evidence="5">
    <location>
        <begin position="242"/>
        <end position="253"/>
    </location>
</feature>
<dbReference type="OrthoDB" id="1435163at2759"/>
<organism evidence="7 8">
    <name type="scientific">Phaseolus vulgaris</name>
    <name type="common">Kidney bean</name>
    <name type="synonym">French bean</name>
    <dbReference type="NCBI Taxonomy" id="3885"/>
    <lineage>
        <taxon>Eukaryota</taxon>
        <taxon>Viridiplantae</taxon>
        <taxon>Streptophyta</taxon>
        <taxon>Embryophyta</taxon>
        <taxon>Tracheophyta</taxon>
        <taxon>Spermatophyta</taxon>
        <taxon>Magnoliopsida</taxon>
        <taxon>eudicotyledons</taxon>
        <taxon>Gunneridae</taxon>
        <taxon>Pentapetalae</taxon>
        <taxon>rosids</taxon>
        <taxon>fabids</taxon>
        <taxon>Fabales</taxon>
        <taxon>Fabaceae</taxon>
        <taxon>Papilionoideae</taxon>
        <taxon>50 kb inversion clade</taxon>
        <taxon>NPAAA clade</taxon>
        <taxon>indigoferoid/millettioid clade</taxon>
        <taxon>Phaseoleae</taxon>
        <taxon>Phaseolus</taxon>
    </lineage>
</organism>
<evidence type="ECO:0000256" key="1">
    <source>
        <dbReference type="ARBA" id="ARBA00023015"/>
    </source>
</evidence>
<dbReference type="PANTHER" id="PTHR31100">
    <property type="entry name" value="AT-HOOK MOTIF NUCLEAR-LOCALIZED PROTEIN 15"/>
    <property type="match status" value="1"/>
</dbReference>
<dbReference type="GO" id="GO:0003700">
    <property type="term" value="F:DNA-binding transcription factor activity"/>
    <property type="evidence" value="ECO:0007669"/>
    <property type="project" value="TreeGrafter"/>
</dbReference>
<evidence type="ECO:0000256" key="2">
    <source>
        <dbReference type="ARBA" id="ARBA00023125"/>
    </source>
</evidence>
<feature type="region of interest" description="Disordered" evidence="5">
    <location>
        <begin position="225"/>
        <end position="253"/>
    </location>
</feature>
<proteinExistence type="predicted"/>
<evidence type="ECO:0000259" key="6">
    <source>
        <dbReference type="PROSITE" id="PS51742"/>
    </source>
</evidence>
<dbReference type="Pfam" id="PF03479">
    <property type="entry name" value="PCC"/>
    <property type="match status" value="1"/>
</dbReference>
<name>V7B7C6_PHAVU</name>
<dbReference type="STRING" id="3885.V7B7C6"/>
<dbReference type="Gene3D" id="3.30.1330.80">
    <property type="entry name" value="Hypothetical protein, similar to alpha- acetolactate decarboxylase, domain 2"/>
    <property type="match status" value="1"/>
</dbReference>